<dbReference type="EMBL" id="FXAM01000001">
    <property type="protein sequence ID" value="SMF96529.1"/>
    <property type="molecule type" value="Genomic_DNA"/>
</dbReference>
<accession>A0A1Y6D0S0</accession>
<organism evidence="1 2">
    <name type="scientific">Methylomagnum ishizawai</name>
    <dbReference type="NCBI Taxonomy" id="1760988"/>
    <lineage>
        <taxon>Bacteria</taxon>
        <taxon>Pseudomonadati</taxon>
        <taxon>Pseudomonadota</taxon>
        <taxon>Gammaproteobacteria</taxon>
        <taxon>Methylococcales</taxon>
        <taxon>Methylococcaceae</taxon>
        <taxon>Methylomagnum</taxon>
    </lineage>
</organism>
<protein>
    <recommendedName>
        <fullName evidence="3">DUF2281 domain-containing protein</fullName>
    </recommendedName>
</protein>
<dbReference type="Proteomes" id="UP000192923">
    <property type="component" value="Unassembled WGS sequence"/>
</dbReference>
<proteinExistence type="predicted"/>
<dbReference type="AlphaFoldDB" id="A0A1Y6D0S0"/>
<sequence length="68" mass="7558">MPSVAERVYEITRNLPESKAAEVLRFAEALQAEPEAGEGDFFALAGLWQGRDIGAAALRRKAWPERSR</sequence>
<dbReference type="STRING" id="1760988.SAMN02949497_3929"/>
<evidence type="ECO:0000313" key="1">
    <source>
        <dbReference type="EMBL" id="SMF96529.1"/>
    </source>
</evidence>
<evidence type="ECO:0000313" key="2">
    <source>
        <dbReference type="Proteomes" id="UP000192923"/>
    </source>
</evidence>
<gene>
    <name evidence="1" type="ORF">SAMN02949497_3929</name>
</gene>
<name>A0A1Y6D0S0_9GAMM</name>
<dbReference type="OrthoDB" id="489708at2"/>
<evidence type="ECO:0008006" key="3">
    <source>
        <dbReference type="Google" id="ProtNLM"/>
    </source>
</evidence>
<dbReference type="RefSeq" id="WP_085215406.1">
    <property type="nucleotide sequence ID" value="NZ_FXAM01000001.1"/>
</dbReference>
<keyword evidence="2" id="KW-1185">Reference proteome</keyword>
<reference evidence="1 2" key="1">
    <citation type="submission" date="2016-12" db="EMBL/GenBank/DDBJ databases">
        <authorList>
            <person name="Song W.-J."/>
            <person name="Kurnit D.M."/>
        </authorList>
    </citation>
    <scope>NUCLEOTIDE SEQUENCE [LARGE SCALE GENOMIC DNA]</scope>
    <source>
        <strain evidence="1 2">175</strain>
    </source>
</reference>